<dbReference type="Gene3D" id="3.40.50.720">
    <property type="entry name" value="NAD(P)-binding Rossmann-like Domain"/>
    <property type="match status" value="1"/>
</dbReference>
<dbReference type="GO" id="GO:0016491">
    <property type="term" value="F:oxidoreductase activity"/>
    <property type="evidence" value="ECO:0007669"/>
    <property type="project" value="UniProtKB-KW"/>
</dbReference>
<name>A0A222EBJ2_9RHOB</name>
<protein>
    <submittedName>
        <fullName evidence="3">3-ketoacyl-ACP reductase</fullName>
    </submittedName>
</protein>
<dbReference type="EMBL" id="CP022542">
    <property type="protein sequence ID" value="ASP23559.1"/>
    <property type="molecule type" value="Genomic_DNA"/>
</dbReference>
<dbReference type="PANTHER" id="PTHR24321:SF8">
    <property type="entry name" value="ESTRADIOL 17-BETA-DEHYDROGENASE 8-RELATED"/>
    <property type="match status" value="1"/>
</dbReference>
<sequence length="252" mass="26380">MMNGPQRLGGAGAVLVTGVASGIGRAIAERLIADGYAVVGLDIANTPPPGLSEFVLTDLSDHHATAPVVSKLAERHGFTRLVNNVGSSRREFLRDGTDDTQRWLDRLNLSSALVCLQAVLPAMRSGGFGRVVNVTSRAALGRDNRSAYAATKGGLAAMTRVWAVELAATGITVNAVGPGMIDTELFRHNNPPDAPDVARLRESVPMKRLGLPEEVADAVAFFLGHRASYVTGQTIYACGGLSITGGRPGQAP</sequence>
<dbReference type="PRINTS" id="PR00080">
    <property type="entry name" value="SDRFAMILY"/>
</dbReference>
<proteinExistence type="inferred from homology"/>
<comment type="similarity">
    <text evidence="1">Belongs to the short-chain dehydrogenases/reductases (SDR) family.</text>
</comment>
<dbReference type="SUPFAM" id="SSF51735">
    <property type="entry name" value="NAD(P)-binding Rossmann-fold domains"/>
    <property type="match status" value="1"/>
</dbReference>
<evidence type="ECO:0000256" key="1">
    <source>
        <dbReference type="ARBA" id="ARBA00006484"/>
    </source>
</evidence>
<evidence type="ECO:0000313" key="3">
    <source>
        <dbReference type="EMBL" id="ASP23559.1"/>
    </source>
</evidence>
<dbReference type="InterPro" id="IPR036291">
    <property type="entry name" value="NAD(P)-bd_dom_sf"/>
</dbReference>
<keyword evidence="3" id="KW-0614">Plasmid</keyword>
<evidence type="ECO:0000256" key="2">
    <source>
        <dbReference type="ARBA" id="ARBA00023002"/>
    </source>
</evidence>
<geneLocation type="plasmid" evidence="4">
    <name>psms3-2</name>
</geneLocation>
<dbReference type="CDD" id="cd05233">
    <property type="entry name" value="SDR_c"/>
    <property type="match status" value="1"/>
</dbReference>
<dbReference type="Proteomes" id="UP000203589">
    <property type="component" value="Plasmid pSMS3-2"/>
</dbReference>
<dbReference type="FunFam" id="3.40.50.720:FF:000084">
    <property type="entry name" value="Short-chain dehydrogenase reductase"/>
    <property type="match status" value="1"/>
</dbReference>
<evidence type="ECO:0000313" key="4">
    <source>
        <dbReference type="Proteomes" id="UP000203589"/>
    </source>
</evidence>
<dbReference type="InterPro" id="IPR002347">
    <property type="entry name" value="SDR_fam"/>
</dbReference>
<dbReference type="AlphaFoldDB" id="A0A222EBJ2"/>
<dbReference type="PRINTS" id="PR00081">
    <property type="entry name" value="GDHRDH"/>
</dbReference>
<dbReference type="RefSeq" id="WP_254694993.1">
    <property type="nucleotide sequence ID" value="NZ_CP022542.1"/>
</dbReference>
<organism evidence="3 4">
    <name type="scientific">Antarctobacter heliothermus</name>
    <dbReference type="NCBI Taxonomy" id="74033"/>
    <lineage>
        <taxon>Bacteria</taxon>
        <taxon>Pseudomonadati</taxon>
        <taxon>Pseudomonadota</taxon>
        <taxon>Alphaproteobacteria</taxon>
        <taxon>Rhodobacterales</taxon>
        <taxon>Roseobacteraceae</taxon>
        <taxon>Antarctobacter</taxon>
    </lineage>
</organism>
<keyword evidence="4" id="KW-1185">Reference proteome</keyword>
<dbReference type="KEGG" id="aht:ANTHELSMS3_04661"/>
<accession>A0A222EBJ2</accession>
<dbReference type="Pfam" id="PF13561">
    <property type="entry name" value="adh_short_C2"/>
    <property type="match status" value="1"/>
</dbReference>
<reference evidence="3 4" key="1">
    <citation type="submission" date="2017-07" db="EMBL/GenBank/DDBJ databases">
        <title>Genome Sequence of Antarctobacter heliothermus Strain SMS3 Isolated from a culture of the Diatom Skeletonema marinoi.</title>
        <authorList>
            <person name="Topel M."/>
            <person name="Pinder M.I.M."/>
            <person name="Johansson O.N."/>
            <person name="Kourtchenko O."/>
            <person name="Godhe A."/>
            <person name="Clarke A.K."/>
        </authorList>
    </citation>
    <scope>NUCLEOTIDE SEQUENCE [LARGE SCALE GENOMIC DNA]</scope>
    <source>
        <strain evidence="3 4">SMS3</strain>
        <plasmid evidence="4">Plasmid psms3-2</plasmid>
    </source>
</reference>
<keyword evidence="2" id="KW-0560">Oxidoreductase</keyword>
<gene>
    <name evidence="3" type="ORF">ANTHELSMS3_04661</name>
</gene>
<dbReference type="PANTHER" id="PTHR24321">
    <property type="entry name" value="DEHYDROGENASES, SHORT CHAIN"/>
    <property type="match status" value="1"/>
</dbReference>